<evidence type="ECO:0000313" key="2">
    <source>
        <dbReference type="Proteomes" id="UP000252015"/>
    </source>
</evidence>
<proteinExistence type="predicted"/>
<keyword evidence="2" id="KW-1185">Reference proteome</keyword>
<organism evidence="1 2">
    <name type="scientific">Mycobacterium shimoidei</name>
    <dbReference type="NCBI Taxonomy" id="29313"/>
    <lineage>
        <taxon>Bacteria</taxon>
        <taxon>Bacillati</taxon>
        <taxon>Actinomycetota</taxon>
        <taxon>Actinomycetes</taxon>
        <taxon>Mycobacteriales</taxon>
        <taxon>Mycobacteriaceae</taxon>
        <taxon>Mycobacterium</taxon>
    </lineage>
</organism>
<dbReference type="Proteomes" id="UP000252015">
    <property type="component" value="Unassembled WGS sequence"/>
</dbReference>
<sequence length="67" mass="8002">MAQRNCHEKVHSPYLWTASVQLTTVELQHYHWRSGLARSAELLVAELKIWRWRVAVACMPLERYPQR</sequence>
<dbReference type="AlphaFoldDB" id="A0A375YVJ6"/>
<accession>A0A375YVJ6</accession>
<reference evidence="1 2" key="1">
    <citation type="submission" date="2018-05" db="EMBL/GenBank/DDBJ databases">
        <authorList>
            <consortium name="IHU Genomes"/>
        </authorList>
    </citation>
    <scope>NUCLEOTIDE SEQUENCE [LARGE SCALE GENOMIC DNA]</scope>
    <source>
        <strain evidence="1 2">P7336</strain>
    </source>
</reference>
<evidence type="ECO:0000313" key="1">
    <source>
        <dbReference type="EMBL" id="SRX92898.1"/>
    </source>
</evidence>
<dbReference type="EMBL" id="UEGW01000001">
    <property type="protein sequence ID" value="SRX92898.1"/>
    <property type="molecule type" value="Genomic_DNA"/>
</dbReference>
<name>A0A375YVJ6_MYCSH</name>
<protein>
    <submittedName>
        <fullName evidence="1">Uncharacterized protein</fullName>
    </submittedName>
</protein>
<gene>
    <name evidence="1" type="ORF">MSP7336_01127</name>
</gene>